<comment type="caution">
    <text evidence="1">The sequence shown here is derived from an EMBL/GenBank/DDBJ whole genome shotgun (WGS) entry which is preliminary data.</text>
</comment>
<gene>
    <name evidence="1" type="ORF">CRX57_00455</name>
</gene>
<dbReference type="RefSeq" id="WP_098963821.1">
    <property type="nucleotide sequence ID" value="NZ_PDKZ01000002.1"/>
</dbReference>
<name>A0A2C5VY28_PSEPU</name>
<organism evidence="1 2">
    <name type="scientific">Pseudomonas putida</name>
    <name type="common">Arthrobacter siderocapsulatus</name>
    <dbReference type="NCBI Taxonomy" id="303"/>
    <lineage>
        <taxon>Bacteria</taxon>
        <taxon>Pseudomonadati</taxon>
        <taxon>Pseudomonadota</taxon>
        <taxon>Gammaproteobacteria</taxon>
        <taxon>Pseudomonadales</taxon>
        <taxon>Pseudomonadaceae</taxon>
        <taxon>Pseudomonas</taxon>
    </lineage>
</organism>
<dbReference type="Proteomes" id="UP000222460">
    <property type="component" value="Unassembled WGS sequence"/>
</dbReference>
<protein>
    <submittedName>
        <fullName evidence="1">Uncharacterized protein</fullName>
    </submittedName>
</protein>
<sequence length="59" mass="6614">MDKLRKVLCPGRGIPRYNVFDGMVLIGELKYEAEADALIAARLKQYQAMAEAKASEKKN</sequence>
<dbReference type="AlphaFoldDB" id="A0A2C5VY28"/>
<accession>A0A2C5VY28</accession>
<dbReference type="EMBL" id="PDKZ01000002">
    <property type="protein sequence ID" value="PHH38705.1"/>
    <property type="molecule type" value="Genomic_DNA"/>
</dbReference>
<evidence type="ECO:0000313" key="1">
    <source>
        <dbReference type="EMBL" id="PHH38705.1"/>
    </source>
</evidence>
<evidence type="ECO:0000313" key="2">
    <source>
        <dbReference type="Proteomes" id="UP000222460"/>
    </source>
</evidence>
<reference evidence="2" key="1">
    <citation type="submission" date="2017-10" db="EMBL/GenBank/DDBJ databases">
        <title>FDA dAtabase for Regulatory Grade micrObial Sequences (FDA-ARGOS): Supporting development and validation of Infectious Disease Dx tests.</title>
        <authorList>
            <person name="Goldberg B."/>
            <person name="Campos J."/>
            <person name="Tallon L."/>
            <person name="Sadzewicz L."/>
            <person name="Ott S."/>
            <person name="Zhao X."/>
            <person name="Nagaraj S."/>
            <person name="Vavikolanu K."/>
            <person name="Aluvathingal J."/>
            <person name="Nadendla S."/>
            <person name="Geyer C."/>
            <person name="Sichtig H."/>
        </authorList>
    </citation>
    <scope>NUCLEOTIDE SEQUENCE [LARGE SCALE GENOMIC DNA]</scope>
    <source>
        <strain evidence="2">FDAARGOS_376</strain>
    </source>
</reference>
<proteinExistence type="predicted"/>